<dbReference type="EMBL" id="JAMTCP010000006">
    <property type="protein sequence ID" value="MCP2258122.1"/>
    <property type="molecule type" value="Genomic_DNA"/>
</dbReference>
<dbReference type="RefSeq" id="WP_253669047.1">
    <property type="nucleotide sequence ID" value="NZ_JAMTCP010000006.1"/>
</dbReference>
<dbReference type="PANTHER" id="PTHR43434:SF1">
    <property type="entry name" value="PHOSPHOGLYCOLATE PHOSPHATASE"/>
    <property type="match status" value="1"/>
</dbReference>
<reference evidence="1 2" key="1">
    <citation type="submission" date="2022-06" db="EMBL/GenBank/DDBJ databases">
        <title>Genomic Encyclopedia of Archaeal and Bacterial Type Strains, Phase II (KMG-II): from individual species to whole genera.</title>
        <authorList>
            <person name="Goeker M."/>
        </authorList>
    </citation>
    <scope>NUCLEOTIDE SEQUENCE [LARGE SCALE GENOMIC DNA]</scope>
    <source>
        <strain evidence="1 2">DSM 40477</strain>
    </source>
</reference>
<dbReference type="InterPro" id="IPR006439">
    <property type="entry name" value="HAD-SF_hydro_IA"/>
</dbReference>
<dbReference type="Pfam" id="PF00702">
    <property type="entry name" value="Hydrolase"/>
    <property type="match status" value="1"/>
</dbReference>
<dbReference type="PRINTS" id="PR00413">
    <property type="entry name" value="HADHALOGNASE"/>
</dbReference>
<dbReference type="Proteomes" id="UP001205311">
    <property type="component" value="Unassembled WGS sequence"/>
</dbReference>
<comment type="caution">
    <text evidence="1">The sequence shown here is derived from an EMBL/GenBank/DDBJ whole genome shotgun (WGS) entry which is preliminary data.</text>
</comment>
<evidence type="ECO:0000313" key="1">
    <source>
        <dbReference type="EMBL" id="MCP2258122.1"/>
    </source>
</evidence>
<dbReference type="Gene3D" id="1.10.150.240">
    <property type="entry name" value="Putative phosphatase, domain 2"/>
    <property type="match status" value="1"/>
</dbReference>
<evidence type="ECO:0000313" key="2">
    <source>
        <dbReference type="Proteomes" id="UP001205311"/>
    </source>
</evidence>
<dbReference type="Gene3D" id="3.40.50.1000">
    <property type="entry name" value="HAD superfamily/HAD-like"/>
    <property type="match status" value="1"/>
</dbReference>
<proteinExistence type="predicted"/>
<sequence length="211" mass="22323">MSRPALFDLDGTLVDLAAPRDDLEALRAGLRALAEREGVPLDHFGIFPMYRALSVAGRGVAEARELIDSYEVRWARATARALTSDDALGRLLASGAPVALVTSNGRACVRALREAGLLPGAFPVEITRDECGLLKPDPEPVRRAVTALGDVADGDELPFVGDSKADREAVAAYARVWGRPPVRFVPVREGTGAVEPARSIDAVLADLAGTS</sequence>
<dbReference type="InterPro" id="IPR050155">
    <property type="entry name" value="HAD-like_hydrolase_sf"/>
</dbReference>
<dbReference type="InterPro" id="IPR036412">
    <property type="entry name" value="HAD-like_sf"/>
</dbReference>
<dbReference type="SUPFAM" id="SSF56784">
    <property type="entry name" value="HAD-like"/>
    <property type="match status" value="1"/>
</dbReference>
<gene>
    <name evidence="1" type="ORF">LX15_001809</name>
</gene>
<organism evidence="1 2">
    <name type="scientific">Streptoalloteichus tenebrarius (strain ATCC 17920 / DSM 40477 / JCM 4838 / CBS 697.72 / NBRC 16177 / NCIMB 11028 / NRRL B-12390 / A12253. 1 / ISP 5477)</name>
    <name type="common">Streptomyces tenebrarius</name>
    <dbReference type="NCBI Taxonomy" id="1933"/>
    <lineage>
        <taxon>Bacteria</taxon>
        <taxon>Bacillati</taxon>
        <taxon>Actinomycetota</taxon>
        <taxon>Actinomycetes</taxon>
        <taxon>Pseudonocardiales</taxon>
        <taxon>Pseudonocardiaceae</taxon>
        <taxon>Streptoalloteichus</taxon>
    </lineage>
</organism>
<dbReference type="PANTHER" id="PTHR43434">
    <property type="entry name" value="PHOSPHOGLYCOLATE PHOSPHATASE"/>
    <property type="match status" value="1"/>
</dbReference>
<keyword evidence="2" id="KW-1185">Reference proteome</keyword>
<dbReference type="InterPro" id="IPR023198">
    <property type="entry name" value="PGP-like_dom2"/>
</dbReference>
<name>A0ABT1HRH8_STRSD</name>
<dbReference type="InterPro" id="IPR023214">
    <property type="entry name" value="HAD_sf"/>
</dbReference>
<accession>A0ABT1HRH8</accession>
<protein>
    <submittedName>
        <fullName evidence="1">Phosphoglycolate phosphatase</fullName>
    </submittedName>
</protein>